<keyword evidence="1" id="KW-0175">Coiled coil</keyword>
<evidence type="ECO:0000313" key="3">
    <source>
        <dbReference type="EMBL" id="CDW88716.1"/>
    </source>
</evidence>
<accession>A0A078B368</accession>
<dbReference type="InParanoid" id="A0A078B368"/>
<proteinExistence type="predicted"/>
<dbReference type="Proteomes" id="UP000039865">
    <property type="component" value="Unassembled WGS sequence"/>
</dbReference>
<evidence type="ECO:0000256" key="2">
    <source>
        <dbReference type="SAM" id="MobiDB-lite"/>
    </source>
</evidence>
<name>A0A078B368_STYLE</name>
<organism evidence="3 4">
    <name type="scientific">Stylonychia lemnae</name>
    <name type="common">Ciliate</name>
    <dbReference type="NCBI Taxonomy" id="5949"/>
    <lineage>
        <taxon>Eukaryota</taxon>
        <taxon>Sar</taxon>
        <taxon>Alveolata</taxon>
        <taxon>Ciliophora</taxon>
        <taxon>Intramacronucleata</taxon>
        <taxon>Spirotrichea</taxon>
        <taxon>Stichotrichia</taxon>
        <taxon>Sporadotrichida</taxon>
        <taxon>Oxytrichidae</taxon>
        <taxon>Stylonychinae</taxon>
        <taxon>Stylonychia</taxon>
    </lineage>
</organism>
<evidence type="ECO:0000256" key="1">
    <source>
        <dbReference type="SAM" id="Coils"/>
    </source>
</evidence>
<gene>
    <name evidence="3" type="primary">Contig17495.g18608</name>
    <name evidence="3" type="ORF">STYLEM_17840</name>
</gene>
<protein>
    <submittedName>
        <fullName evidence="3">Uncharacterized protein</fullName>
    </submittedName>
</protein>
<dbReference type="EMBL" id="CCKQ01016834">
    <property type="protein sequence ID" value="CDW88716.1"/>
    <property type="molecule type" value="Genomic_DNA"/>
</dbReference>
<feature type="region of interest" description="Disordered" evidence="2">
    <location>
        <begin position="381"/>
        <end position="406"/>
    </location>
</feature>
<feature type="region of interest" description="Disordered" evidence="2">
    <location>
        <begin position="82"/>
        <end position="101"/>
    </location>
</feature>
<dbReference type="OMA" id="HQENANQ"/>
<dbReference type="AlphaFoldDB" id="A0A078B368"/>
<keyword evidence="4" id="KW-1185">Reference proteome</keyword>
<feature type="coiled-coil region" evidence="1">
    <location>
        <begin position="409"/>
        <end position="439"/>
    </location>
</feature>
<feature type="compositionally biased region" description="Low complexity" evidence="2">
    <location>
        <begin position="386"/>
        <end position="406"/>
    </location>
</feature>
<reference evidence="3 4" key="1">
    <citation type="submission" date="2014-06" db="EMBL/GenBank/DDBJ databases">
        <authorList>
            <person name="Swart Estienne"/>
        </authorList>
    </citation>
    <scope>NUCLEOTIDE SEQUENCE [LARGE SCALE GENOMIC DNA]</scope>
    <source>
        <strain evidence="3 4">130c</strain>
    </source>
</reference>
<sequence length="539" mass="63166">MGGLSQRVEDLIKINLIKHQENANQIKTSGKTGDSKEISEMKQMLNALLLKMEKEEHITQSLKQAIDNKNYQNNYSRVESRQDYQNQAKAHSSYQENQTPQGQQIMTNQVKTYQADHQQDQIQESSNMEFFQQQIQDLMIQLQEKEKLTQWYQLKLKEYVEPQKVNNKIIRYINIANRDKKLPGNRFNQNSQRQNGIGSHNFYQGGTTGLQNISQMASILRKKELNDMYSPSKRNQIKLEQIPEIDQGKNRQIIDYKAIVKNIDNMNGVYLNPEGNSYQNANVIQSRSVINSSRNQTVIIPQNRFQIQKGNQNANNTIIVGGQNLKREAGSPQLNKIINPVFQERSKSTLHTQQNNQKNNNTQKPQEQNYINNQFFPQPKSQYSLQSAQTVQQNQNSQPQSTINQQQQQVRQQQQLDQEQQKHQELAQLKIEVKEYMQRHRNNYYTEQQDKYYGVKDAYTKIRGDINEDQAINFDLSFNNKFKPMIIVDQPVQIGVSNQVRQEFIKERQVYGVMSDQNSISRKNDEQNLWEQIKVQLLY</sequence>
<evidence type="ECO:0000313" key="4">
    <source>
        <dbReference type="Proteomes" id="UP000039865"/>
    </source>
</evidence>